<evidence type="ECO:0000313" key="5">
    <source>
        <dbReference type="EMBL" id="QEV37774.1"/>
    </source>
</evidence>
<dbReference type="PANTHER" id="PTHR43156:SF2">
    <property type="entry name" value="STAGE II SPORULATION PROTEIN E"/>
    <property type="match status" value="1"/>
</dbReference>
<dbReference type="InterPro" id="IPR035965">
    <property type="entry name" value="PAS-like_dom_sf"/>
</dbReference>
<dbReference type="SUPFAM" id="SSF55781">
    <property type="entry name" value="GAF domain-like"/>
    <property type="match status" value="1"/>
</dbReference>
<dbReference type="InterPro" id="IPR003018">
    <property type="entry name" value="GAF"/>
</dbReference>
<gene>
    <name evidence="5" type="ORF">CP978_03755</name>
</gene>
<dbReference type="PANTHER" id="PTHR43156">
    <property type="entry name" value="STAGE II SPORULATION PROTEIN E-RELATED"/>
    <property type="match status" value="1"/>
</dbReference>
<dbReference type="InterPro" id="IPR029016">
    <property type="entry name" value="GAF-like_dom_sf"/>
</dbReference>
<dbReference type="InterPro" id="IPR052016">
    <property type="entry name" value="Bact_Sigma-Reg"/>
</dbReference>
<keyword evidence="1" id="KW-0378">Hydrolase</keyword>
<evidence type="ECO:0000259" key="3">
    <source>
        <dbReference type="SMART" id="SM00065"/>
    </source>
</evidence>
<dbReference type="SUPFAM" id="SSF55785">
    <property type="entry name" value="PYP-like sensor domain (PAS domain)"/>
    <property type="match status" value="2"/>
</dbReference>
<dbReference type="GO" id="GO:0016791">
    <property type="term" value="F:phosphatase activity"/>
    <property type="evidence" value="ECO:0007669"/>
    <property type="project" value="TreeGrafter"/>
</dbReference>
<dbReference type="CDD" id="cd00130">
    <property type="entry name" value="PAS"/>
    <property type="match status" value="2"/>
</dbReference>
<evidence type="ECO:0000256" key="1">
    <source>
        <dbReference type="ARBA" id="ARBA00022801"/>
    </source>
</evidence>
<dbReference type="InterPro" id="IPR036890">
    <property type="entry name" value="HATPase_C_sf"/>
</dbReference>
<dbReference type="Proteomes" id="UP000325763">
    <property type="component" value="Chromosome"/>
</dbReference>
<dbReference type="InterPro" id="IPR000014">
    <property type="entry name" value="PAS"/>
</dbReference>
<proteinExistence type="predicted"/>
<evidence type="ECO:0000256" key="2">
    <source>
        <dbReference type="SAM" id="MobiDB-lite"/>
    </source>
</evidence>
<evidence type="ECO:0000259" key="4">
    <source>
        <dbReference type="SMART" id="SM00331"/>
    </source>
</evidence>
<dbReference type="FunFam" id="3.30.565.10:FF:000028">
    <property type="entry name" value="PAS sensor protein"/>
    <property type="match status" value="1"/>
</dbReference>
<dbReference type="Pfam" id="PF01590">
    <property type="entry name" value="GAF"/>
    <property type="match status" value="1"/>
</dbReference>
<dbReference type="EMBL" id="CP023747">
    <property type="protein sequence ID" value="QEV37774.1"/>
    <property type="molecule type" value="Genomic_DNA"/>
</dbReference>
<feature type="domain" description="PPM-type phosphatase" evidence="4">
    <location>
        <begin position="463"/>
        <end position="692"/>
    </location>
</feature>
<dbReference type="Gene3D" id="3.30.450.40">
    <property type="match status" value="1"/>
</dbReference>
<feature type="domain" description="GAF" evidence="3">
    <location>
        <begin position="254"/>
        <end position="442"/>
    </location>
</feature>
<feature type="region of interest" description="Disordered" evidence="2">
    <location>
        <begin position="1"/>
        <end position="30"/>
    </location>
</feature>
<dbReference type="RefSeq" id="WP_150478138.1">
    <property type="nucleotide sequence ID" value="NZ_CP023747.1"/>
</dbReference>
<name>A0A5P2VVX5_9ACTN</name>
<dbReference type="SUPFAM" id="SSF55874">
    <property type="entry name" value="ATPase domain of HSP90 chaperone/DNA topoisomerase II/histidine kinase"/>
    <property type="match status" value="1"/>
</dbReference>
<evidence type="ECO:0000313" key="6">
    <source>
        <dbReference type="Proteomes" id="UP000325763"/>
    </source>
</evidence>
<dbReference type="InterPro" id="IPR013656">
    <property type="entry name" value="PAS_4"/>
</dbReference>
<dbReference type="Gene3D" id="3.30.450.20">
    <property type="entry name" value="PAS domain"/>
    <property type="match status" value="1"/>
</dbReference>
<dbReference type="SMART" id="SM00065">
    <property type="entry name" value="GAF"/>
    <property type="match status" value="1"/>
</dbReference>
<dbReference type="InterPro" id="IPR001932">
    <property type="entry name" value="PPM-type_phosphatase-like_dom"/>
</dbReference>
<organism evidence="5 6">
    <name type="scientific">Streptomyces nodosus</name>
    <dbReference type="NCBI Taxonomy" id="40318"/>
    <lineage>
        <taxon>Bacteria</taxon>
        <taxon>Bacillati</taxon>
        <taxon>Actinomycetota</taxon>
        <taxon>Actinomycetes</taxon>
        <taxon>Kitasatosporales</taxon>
        <taxon>Streptomycetaceae</taxon>
        <taxon>Streptomyces</taxon>
    </lineage>
</organism>
<dbReference type="AlphaFoldDB" id="A0A5P2VVX5"/>
<dbReference type="SMART" id="SM00331">
    <property type="entry name" value="PP2C_SIG"/>
    <property type="match status" value="1"/>
</dbReference>
<dbReference type="Gene3D" id="3.30.565.10">
    <property type="entry name" value="Histidine kinase-like ATPase, C-terminal domain"/>
    <property type="match status" value="1"/>
</dbReference>
<dbReference type="Pfam" id="PF13581">
    <property type="entry name" value="HATPase_c_2"/>
    <property type="match status" value="1"/>
</dbReference>
<dbReference type="Gene3D" id="3.60.40.10">
    <property type="entry name" value="PPM-type phosphatase domain"/>
    <property type="match status" value="1"/>
</dbReference>
<dbReference type="Pfam" id="PF08448">
    <property type="entry name" value="PAS_4"/>
    <property type="match status" value="1"/>
</dbReference>
<dbReference type="CDD" id="cd16936">
    <property type="entry name" value="HATPase_RsbW-like"/>
    <property type="match status" value="1"/>
</dbReference>
<dbReference type="InterPro" id="IPR036457">
    <property type="entry name" value="PPM-type-like_dom_sf"/>
</dbReference>
<protein>
    <submittedName>
        <fullName evidence="5">PAS domain-containing protein</fullName>
    </submittedName>
</protein>
<dbReference type="InterPro" id="IPR003594">
    <property type="entry name" value="HATPase_dom"/>
</dbReference>
<sequence>METDLSRAAGVRRTSANPASGFDGRPPDGGAAVVLDGHGNVGACTPAAEELLGAPARELCGRPLAELFVGADTWFPPGAGAPAPPVGPVVLRRRGDPAVEVRLEVLPLAGGGGEDGYVVRAVPAAVAAAGEQDEALVRALFGQTEIGLTLHDADLRIVRTNRAAGLELSAGAGFEPVAVPLGEVLVPKDAQIVEAQLERVARTGEPISERLVRVHCRKAPERELVVLMSAMRLEDGEGRCVGVAMTFSDITERHRAQRRSALVNGAEKLLLGSLDIVRVAQGLAGVLVPEYADLAAVDLTEAALVGEEPGDYSLGAPLRRVAVAARLGGWPAELLPAGASLRVRDPRNERVYQRTTVCVPDLSELQAALADDAEARRAVLPDEAASLLLMPLRARGRLLGAAVLWRDGGRPRFDEDDVALGTQVGARAGISLDNARRYAREHRAAEALQRNLLPQEVVRVSAAEATGSYVPAGTAAGVGGTWFDVIPLSSCRVAFVVGDVVGHGVEAAAAMGRLRTAVQTLSDMDLSPEELLTHLDDLVTRMSAAERTGPVAAPGGRQGTFLGSTCLYAVYDPITGVCTIASAGHPPPVLSVPGRTGAEFVEIKPGPPLGVGGLPFEPVESVLEPGTLLAFYTDKLLAHGEDGTEQRMRQLRDQVEAAALEDSSPAETGRTVLRHLVPEPPAHDVALLTARLRALPPEATATWEFPASPEAVSRAREAVSAQLTAWQLDDLAFSTELIVSELVTNSIRYAGGPVGVRLIRDKTLICEVSDPSQTQPRLRRALLTDEGGRGLFLVAQVSQRWGSRYTRHGKTIWTEQALTPD</sequence>
<dbReference type="KEGG" id="snq:CP978_03755"/>
<accession>A0A5P2VVX5</accession>
<reference evidence="5 6" key="1">
    <citation type="submission" date="2017-09" db="EMBL/GenBank/DDBJ databases">
        <title>Streptomyces genome completion.</title>
        <authorList>
            <person name="Lee N."/>
            <person name="Cho B.-K."/>
        </authorList>
    </citation>
    <scope>NUCLEOTIDE SEQUENCE [LARGE SCALE GENOMIC DNA]</scope>
    <source>
        <strain evidence="5 6">ATCC 14899</strain>
    </source>
</reference>
<dbReference type="Pfam" id="PF07228">
    <property type="entry name" value="SpoIIE"/>
    <property type="match status" value="1"/>
</dbReference>